<dbReference type="PANTHER" id="PTHR24223">
    <property type="entry name" value="ATP-BINDING CASSETTE SUB-FAMILY C"/>
    <property type="match status" value="1"/>
</dbReference>
<reference evidence="18 19" key="1">
    <citation type="submission" date="2019-08" db="EMBL/GenBank/DDBJ databases">
        <title>A chromosome-level genome assembly, high-density linkage maps, and genome scans reveal the genomic architecture of hybrid incompatibilities underlying speciation via character displacement in darters (Percidae: Etheostominae).</title>
        <authorList>
            <person name="Moran R.L."/>
            <person name="Catchen J.M."/>
            <person name="Fuller R.C."/>
        </authorList>
    </citation>
    <scope>NUCLEOTIDE SEQUENCE [LARGE SCALE GENOMIC DNA]</scope>
    <source>
        <strain evidence="18">EspeVRDwgs_2016</strain>
        <tissue evidence="18">Muscle</tissue>
    </source>
</reference>
<feature type="domain" description="ABC transporter" evidence="16">
    <location>
        <begin position="892"/>
        <end position="1133"/>
    </location>
</feature>
<feature type="transmembrane region" description="Helical" evidence="15">
    <location>
        <begin position="811"/>
        <end position="838"/>
    </location>
</feature>
<evidence type="ECO:0000256" key="7">
    <source>
        <dbReference type="ARBA" id="ARBA00022741"/>
    </source>
</evidence>
<keyword evidence="5 15" id="KW-0812">Transmembrane</keyword>
<dbReference type="NCBIfam" id="TIGR00957">
    <property type="entry name" value="MRP_assoc_pro"/>
    <property type="match status" value="1"/>
</dbReference>
<keyword evidence="11 15" id="KW-0472">Membrane</keyword>
<protein>
    <recommendedName>
        <fullName evidence="12">ABC-type glutathione-S-conjugate transporter</fullName>
        <ecNumber evidence="12">7.6.2.3</ecNumber>
    </recommendedName>
</protein>
<feature type="domain" description="ABC transmembrane type-1" evidence="17">
    <location>
        <begin position="612"/>
        <end position="875"/>
    </location>
</feature>
<feature type="transmembrane region" description="Helical" evidence="15">
    <location>
        <begin position="166"/>
        <end position="185"/>
    </location>
</feature>
<evidence type="ECO:0000256" key="4">
    <source>
        <dbReference type="ARBA" id="ARBA00022475"/>
    </source>
</evidence>
<sequence length="1811" mass="201802">MVVVCLSAELSMFLLCGAVLVSVPVETTLGTVVFGKRELITTHAETCCPQESHLMWFTGRAAIHNDPAAAIVASVPYPSWDSTRRARLLRHARSFKPLPVVTPQGSLDWNRTWYTANPDLTQCFQNTVLVWVPCIYLWLLAPFYVLHLYCHDCGRIRISCLCTAKMVLGFLLASFGFVEFFYILLERSQEIQQHMVFLLSPIIRSMTVPPTTTTITTTRSLGAGLEHCALVALTNLFCCNSTQVNVWEQFSAHERIMVTIDEKYSHDTDYNQQYHDILALCIIQLERIRGCRSSVFLFLFWVLAVVCSLVPLRAKIQLAMDEGIASDIVRYLAFFSYFTIQLAQLFLCCFADQPPEGKPVLEKNFLAGGGEAEGAEAAVWRGGHTHWSFLGVSSSSSSTSSSSPPQALVRVTHKRRGSEGTKSESAGNEQSKHSGEGVAGWRDAIRNALVVKGYRTPLVAEDLWTLREEDTSHKIISELEEDWTDECAKLQKQEKDLASGVALGSRLPDQAQLLRKLHKEQSSGFFLLRALARKFGPYFLTGTLCIIFHDAFMFAIPQVLRISGSVNYGHGAVSRKSRPDHRPLCCSKADKRRGRGVSIWQQCCRTTISEPLANLLLDFMRDEDAPLWKGYFYATLMFLLSCLQSLFNHQYMYTCFTVGMRVKTAVMGLVYRKSLVINSASRRTCTVGEIVNLVSADTQKLMDFVVYFNAVWLAPIEIALCLFFLWQHLGPSALAGIATVILIFPLNGFIAKKRSKLQEIQMKFMDGRIRLMNEILNGIKILKFYAWEKAFLEQVLGHREKELKALKKSQILYSISIASFNSSSFLIAFAMFGVYVTLDDRNVLDAQKVFVSMALINILKTPLSQLPFAISTTMQAMVSLRRLGKYLCSEELKVDNVSKAPLSSDGEDVVIENGTFSWSAEGPPCLKRISIRVPRGALVAVVGHVGSGKSSLLSAMLGETEKRSGRVTVKGSVAYVPQQAWIQNDTVQDNIIFGREKLKTWYHRVLEACALLPDLDILPAGDATEIGEKGLNLSGGQKQRVSLARAVYRKADVYLMDDPLSAVDAHVGQHIFDKVIGPKGVLRDKTRILVTHGMSFLPQADLILVLGDGEITECGSYQELLSRHGAFADFIHTFASTERKESAIQRAGSRRSNARLSMVDFMPFSRDLSQEQLIGGDTTNTNLQNMEPVSETDQEQVPEDLGKLTEADKARTGRVALAMYKKYFKTIGLAIIIPIVFLYAFQQGASLAYNYWLSVWADDPIVNGTQSDADLKLTVFGALGFVQGIAIFGTTVAISICGIIASRQLHTDLLINVLRSPMSFFECTPSGNLLNRFAKEIDAIDCMVPDGLKMMLNYVFKLMEVCIIVLMATPFAAVVFPPPMLKHTTNNFDLYFVFESFVFKVAQQKLGLVMSFYVATSCQLRRLEAVSRSPIYTHFNETVQGASVIRAFGEQSRFILQANERVDFNQTSYFPRFVATRWLAVNLEFVGNGVVLAAAILSVMGKGTLSPGIVGLAVSHSLQVTGILSWIVRSWTDVENNIVSVERVNEYAETAKEASWSIEGSSLPLAWPQRGTIEFQDYGLQYRKGLELALKGITLQIHERERVGIVGRTGAGKSSLALGIFRILEAAKGKIFIDGVNIADIGLHDLRSRITIIPQDPVLFSGSLRMNLDPFDTYTDEEVWRSLELAHLKNFISNLPDKLNHECSEGGENLSLGQRQLVCLARALLRKTKILVLDEATAAVDLETDTLIQSTIRTQFEDCTILTVAHRLNTIMDYTRVIVMDKGHISEMDSPANLIAQRGQFYRMCRESGLI</sequence>
<keyword evidence="8" id="KW-0067">ATP-binding</keyword>
<keyword evidence="19" id="KW-1185">Reference proteome</keyword>
<evidence type="ECO:0000256" key="14">
    <source>
        <dbReference type="SAM" id="MobiDB-lite"/>
    </source>
</evidence>
<evidence type="ECO:0000256" key="3">
    <source>
        <dbReference type="ARBA" id="ARBA00022448"/>
    </source>
</evidence>
<evidence type="ECO:0000256" key="11">
    <source>
        <dbReference type="ARBA" id="ARBA00023136"/>
    </source>
</evidence>
<evidence type="ECO:0000256" key="6">
    <source>
        <dbReference type="ARBA" id="ARBA00022737"/>
    </source>
</evidence>
<dbReference type="EMBL" id="VOFY01000002">
    <property type="protein sequence ID" value="KAA8594575.1"/>
    <property type="molecule type" value="Genomic_DNA"/>
</dbReference>
<dbReference type="GO" id="GO:0015431">
    <property type="term" value="F:ABC-type glutathione S-conjugate transporter activity"/>
    <property type="evidence" value="ECO:0007669"/>
    <property type="project" value="UniProtKB-EC"/>
</dbReference>
<evidence type="ECO:0000256" key="5">
    <source>
        <dbReference type="ARBA" id="ARBA00022692"/>
    </source>
</evidence>
<dbReference type="GO" id="GO:0005886">
    <property type="term" value="C:plasma membrane"/>
    <property type="evidence" value="ECO:0007669"/>
    <property type="project" value="UniProtKB-SubCell"/>
</dbReference>
<feature type="transmembrane region" description="Helical" evidence="15">
    <location>
        <begin position="630"/>
        <end position="647"/>
    </location>
</feature>
<feature type="transmembrane region" description="Helical" evidence="15">
    <location>
        <begin position="704"/>
        <end position="726"/>
    </location>
</feature>
<feature type="domain" description="ABC transporter" evidence="16">
    <location>
        <begin position="1573"/>
        <end position="1807"/>
    </location>
</feature>
<dbReference type="Gene3D" id="3.40.50.300">
    <property type="entry name" value="P-loop containing nucleotide triphosphate hydrolases"/>
    <property type="match status" value="2"/>
</dbReference>
<dbReference type="GO" id="GO:0005524">
    <property type="term" value="F:ATP binding"/>
    <property type="evidence" value="ECO:0007669"/>
    <property type="project" value="UniProtKB-KW"/>
</dbReference>
<comment type="subcellular location">
    <subcellularLocation>
        <location evidence="1">Cell membrane</location>
        <topology evidence="1">Multi-pass membrane protein</topology>
    </subcellularLocation>
</comment>
<feature type="transmembrane region" description="Helical" evidence="15">
    <location>
        <begin position="295"/>
        <end position="316"/>
    </location>
</feature>
<feature type="transmembrane region" description="Helical" evidence="15">
    <location>
        <begin position="12"/>
        <end position="34"/>
    </location>
</feature>
<dbReference type="CDD" id="cd03250">
    <property type="entry name" value="ABCC_MRP_domain1"/>
    <property type="match status" value="1"/>
</dbReference>
<feature type="transmembrane region" description="Helical" evidence="15">
    <location>
        <begin position="535"/>
        <end position="556"/>
    </location>
</feature>
<dbReference type="FunFam" id="1.20.1560.10:FF:000001">
    <property type="entry name" value="ATP-binding cassette subfamily C member 1"/>
    <property type="match status" value="1"/>
</dbReference>
<feature type="transmembrane region" description="Helical" evidence="15">
    <location>
        <begin position="850"/>
        <end position="872"/>
    </location>
</feature>
<keyword evidence="3" id="KW-0813">Transport</keyword>
<feature type="transmembrane region" description="Helical" evidence="15">
    <location>
        <begin position="1358"/>
        <end position="1376"/>
    </location>
</feature>
<dbReference type="InterPro" id="IPR017871">
    <property type="entry name" value="ABC_transporter-like_CS"/>
</dbReference>
<evidence type="ECO:0000259" key="17">
    <source>
        <dbReference type="PROSITE" id="PS50929"/>
    </source>
</evidence>
<feature type="transmembrane region" description="Helical" evidence="15">
    <location>
        <begin position="328"/>
        <end position="351"/>
    </location>
</feature>
<dbReference type="FunFam" id="3.40.50.300:FF:000293">
    <property type="entry name" value="ATP binding cassette subfamily C member 1"/>
    <property type="match status" value="1"/>
</dbReference>
<comment type="caution">
    <text evidence="18">The sequence shown here is derived from an EMBL/GenBank/DDBJ whole genome shotgun (WGS) entry which is preliminary data.</text>
</comment>
<dbReference type="PROSITE" id="PS50893">
    <property type="entry name" value="ABC_TRANSPORTER_2"/>
    <property type="match status" value="2"/>
</dbReference>
<feature type="transmembrane region" description="Helical" evidence="15">
    <location>
        <begin position="732"/>
        <end position="751"/>
    </location>
</feature>
<evidence type="ECO:0000256" key="1">
    <source>
        <dbReference type="ARBA" id="ARBA00004651"/>
    </source>
</evidence>
<dbReference type="SUPFAM" id="SSF52540">
    <property type="entry name" value="P-loop containing nucleoside triphosphate hydrolases"/>
    <property type="match status" value="2"/>
</dbReference>
<dbReference type="Pfam" id="PF00005">
    <property type="entry name" value="ABC_tran"/>
    <property type="match status" value="2"/>
</dbReference>
<evidence type="ECO:0000256" key="12">
    <source>
        <dbReference type="ARBA" id="ARBA00024220"/>
    </source>
</evidence>
<evidence type="ECO:0000313" key="19">
    <source>
        <dbReference type="Proteomes" id="UP000327493"/>
    </source>
</evidence>
<evidence type="ECO:0000256" key="9">
    <source>
        <dbReference type="ARBA" id="ARBA00022967"/>
    </source>
</evidence>
<feature type="domain" description="ABC transmembrane type-1" evidence="17">
    <location>
        <begin position="1235"/>
        <end position="1536"/>
    </location>
</feature>
<evidence type="ECO:0000256" key="10">
    <source>
        <dbReference type="ARBA" id="ARBA00022989"/>
    </source>
</evidence>
<name>A0A5J5DML2_9PERO</name>
<dbReference type="InterPro" id="IPR027417">
    <property type="entry name" value="P-loop_NTPase"/>
</dbReference>
<evidence type="ECO:0000259" key="16">
    <source>
        <dbReference type="PROSITE" id="PS50893"/>
    </source>
</evidence>
<dbReference type="CDD" id="cd03244">
    <property type="entry name" value="ABCC_MRP_domain2"/>
    <property type="match status" value="1"/>
</dbReference>
<evidence type="ECO:0000313" key="18">
    <source>
        <dbReference type="EMBL" id="KAA8594575.1"/>
    </source>
</evidence>
<keyword evidence="10 15" id="KW-1133">Transmembrane helix</keyword>
<dbReference type="PROSITE" id="PS50929">
    <property type="entry name" value="ABC_TM1F"/>
    <property type="match status" value="2"/>
</dbReference>
<dbReference type="FunFam" id="1.20.1560.10:FF:000032">
    <property type="entry name" value="ATP-binding cassette sub-family C member 6"/>
    <property type="match status" value="1"/>
</dbReference>
<dbReference type="CDD" id="cd18595">
    <property type="entry name" value="ABC_6TM_MRP1_2_3_6_D1_like"/>
    <property type="match status" value="1"/>
</dbReference>
<dbReference type="Pfam" id="PF00664">
    <property type="entry name" value="ABC_membrane"/>
    <property type="match status" value="3"/>
</dbReference>
<organism evidence="18 19">
    <name type="scientific">Etheostoma spectabile</name>
    <name type="common">orangethroat darter</name>
    <dbReference type="NCBI Taxonomy" id="54343"/>
    <lineage>
        <taxon>Eukaryota</taxon>
        <taxon>Metazoa</taxon>
        <taxon>Chordata</taxon>
        <taxon>Craniata</taxon>
        <taxon>Vertebrata</taxon>
        <taxon>Euteleostomi</taxon>
        <taxon>Actinopterygii</taxon>
        <taxon>Neopterygii</taxon>
        <taxon>Teleostei</taxon>
        <taxon>Neoteleostei</taxon>
        <taxon>Acanthomorphata</taxon>
        <taxon>Eupercaria</taxon>
        <taxon>Perciformes</taxon>
        <taxon>Percoidei</taxon>
        <taxon>Percidae</taxon>
        <taxon>Etheostomatinae</taxon>
        <taxon>Etheostoma</taxon>
    </lineage>
</organism>
<feature type="transmembrane region" description="Helical" evidence="15">
    <location>
        <begin position="1478"/>
        <end position="1497"/>
    </location>
</feature>
<dbReference type="InterPro" id="IPR003593">
    <property type="entry name" value="AAA+_ATPase"/>
</dbReference>
<dbReference type="InterPro" id="IPR003439">
    <property type="entry name" value="ABC_transporter-like_ATP-bd"/>
</dbReference>
<evidence type="ECO:0000256" key="15">
    <source>
        <dbReference type="SAM" id="Phobius"/>
    </source>
</evidence>
<evidence type="ECO:0000256" key="8">
    <source>
        <dbReference type="ARBA" id="ARBA00022840"/>
    </source>
</evidence>
<dbReference type="PROSITE" id="PS00211">
    <property type="entry name" value="ABC_TRANSPORTER_1"/>
    <property type="match status" value="2"/>
</dbReference>
<dbReference type="SUPFAM" id="SSF90123">
    <property type="entry name" value="ABC transporter transmembrane region"/>
    <property type="match status" value="2"/>
</dbReference>
<gene>
    <name evidence="18" type="ORF">FQN60_011710</name>
</gene>
<keyword evidence="6" id="KW-0677">Repeat</keyword>
<dbReference type="GO" id="GO:0016887">
    <property type="term" value="F:ATP hydrolysis activity"/>
    <property type="evidence" value="ECO:0007669"/>
    <property type="project" value="InterPro"/>
</dbReference>
<keyword evidence="9" id="KW-1278">Translocase</keyword>
<feature type="region of interest" description="Disordered" evidence="14">
    <location>
        <begin position="395"/>
        <end position="437"/>
    </location>
</feature>
<feature type="transmembrane region" description="Helical" evidence="15">
    <location>
        <begin position="128"/>
        <end position="146"/>
    </location>
</feature>
<feature type="transmembrane region" description="Helical" evidence="15">
    <location>
        <begin position="1223"/>
        <end position="1241"/>
    </location>
</feature>
<accession>A0A5J5DML2</accession>
<feature type="transmembrane region" description="Helical" evidence="15">
    <location>
        <begin position="1275"/>
        <end position="1301"/>
    </location>
</feature>
<dbReference type="InterPro" id="IPR036640">
    <property type="entry name" value="ABC1_TM_sf"/>
</dbReference>
<comment type="catalytic activity">
    <reaction evidence="13">
        <text>leukotriene C4(in) + ATP + H2O = leukotriene C4(out) + ADP + phosphate + H(+)</text>
        <dbReference type="Rhea" id="RHEA:38963"/>
        <dbReference type="ChEBI" id="CHEBI:15377"/>
        <dbReference type="ChEBI" id="CHEBI:15378"/>
        <dbReference type="ChEBI" id="CHEBI:30616"/>
        <dbReference type="ChEBI" id="CHEBI:43474"/>
        <dbReference type="ChEBI" id="CHEBI:57973"/>
        <dbReference type="ChEBI" id="CHEBI:456216"/>
    </reaction>
    <physiologicalReaction direction="left-to-right" evidence="13">
        <dbReference type="Rhea" id="RHEA:38964"/>
    </physiologicalReaction>
</comment>
<dbReference type="Gene3D" id="1.20.1560.10">
    <property type="entry name" value="ABC transporter type 1, transmembrane domain"/>
    <property type="match status" value="2"/>
</dbReference>
<keyword evidence="7" id="KW-0547">Nucleotide-binding</keyword>
<evidence type="ECO:0000256" key="13">
    <source>
        <dbReference type="ARBA" id="ARBA00047523"/>
    </source>
</evidence>
<dbReference type="EC" id="7.6.2.3" evidence="12"/>
<keyword evidence="4" id="KW-1003">Cell membrane</keyword>
<dbReference type="Proteomes" id="UP000327493">
    <property type="component" value="Chromosome 2"/>
</dbReference>
<dbReference type="FunFam" id="3.40.50.300:FF:000074">
    <property type="entry name" value="Multidrug resistance-associated protein 5 isoform 1"/>
    <property type="match status" value="1"/>
</dbReference>
<dbReference type="InterPro" id="IPR005292">
    <property type="entry name" value="MRP"/>
</dbReference>
<dbReference type="PANTHER" id="PTHR24223:SF339">
    <property type="entry name" value="ATP-BINDING CASSETTE SUB-FAMILY C MEMBER 6"/>
    <property type="match status" value="1"/>
</dbReference>
<evidence type="ECO:0000256" key="2">
    <source>
        <dbReference type="ARBA" id="ARBA00009726"/>
    </source>
</evidence>
<dbReference type="CDD" id="cd18603">
    <property type="entry name" value="ABC_6TM_MRP1_2_3_6_D2_like"/>
    <property type="match status" value="1"/>
</dbReference>
<dbReference type="InterPro" id="IPR050173">
    <property type="entry name" value="ABC_transporter_C-like"/>
</dbReference>
<proteinExistence type="inferred from homology"/>
<dbReference type="SMART" id="SM00382">
    <property type="entry name" value="AAA"/>
    <property type="match status" value="2"/>
</dbReference>
<dbReference type="InterPro" id="IPR011527">
    <property type="entry name" value="ABC1_TM_dom"/>
</dbReference>
<comment type="similarity">
    <text evidence="2">Belongs to the ABC transporter superfamily. ABCC family. Conjugate transporter (TC 3.A.1.208) subfamily.</text>
</comment>